<accession>A0A839E1A1</accession>
<comment type="caution">
    <text evidence="5">The sequence shown here is derived from an EMBL/GenBank/DDBJ whole genome shotgun (WGS) entry which is preliminary data.</text>
</comment>
<feature type="transmembrane region" description="Helical" evidence="2">
    <location>
        <begin position="73"/>
        <end position="92"/>
    </location>
</feature>
<dbReference type="RefSeq" id="WP_328796113.1">
    <property type="nucleotide sequence ID" value="NZ_JACGWZ010000003.1"/>
</dbReference>
<proteinExistence type="predicted"/>
<evidence type="ECO:0000259" key="4">
    <source>
        <dbReference type="Pfam" id="PF07786"/>
    </source>
</evidence>
<dbReference type="EMBL" id="JACGWZ010000003">
    <property type="protein sequence ID" value="MBA8825527.1"/>
    <property type="molecule type" value="Genomic_DNA"/>
</dbReference>
<keyword evidence="6" id="KW-1185">Reference proteome</keyword>
<dbReference type="PANTHER" id="PTHR30590">
    <property type="entry name" value="INNER MEMBRANE PROTEIN"/>
    <property type="match status" value="1"/>
</dbReference>
<dbReference type="PANTHER" id="PTHR30590:SF3">
    <property type="entry name" value="HYPOTHETICAL MEMBRANE SPANNING PROTEIN"/>
    <property type="match status" value="1"/>
</dbReference>
<dbReference type="InterPro" id="IPR052529">
    <property type="entry name" value="Bact_Transport_Assoc"/>
</dbReference>
<evidence type="ECO:0000313" key="6">
    <source>
        <dbReference type="Proteomes" id="UP000569329"/>
    </source>
</evidence>
<feature type="transmembrane region" description="Helical" evidence="2">
    <location>
        <begin position="34"/>
        <end position="53"/>
    </location>
</feature>
<evidence type="ECO:0000256" key="1">
    <source>
        <dbReference type="SAM" id="MobiDB-lite"/>
    </source>
</evidence>
<gene>
    <name evidence="5" type="ORF">FHX42_002878</name>
</gene>
<evidence type="ECO:0000259" key="3">
    <source>
        <dbReference type="Pfam" id="PF04235"/>
    </source>
</evidence>
<feature type="transmembrane region" description="Helical" evidence="2">
    <location>
        <begin position="339"/>
        <end position="357"/>
    </location>
</feature>
<name>A0A839E1A1_9PSEU</name>
<dbReference type="InterPro" id="IPR012429">
    <property type="entry name" value="HGSNAT_cat"/>
</dbReference>
<feature type="transmembrane region" description="Helical" evidence="2">
    <location>
        <begin position="150"/>
        <end position="170"/>
    </location>
</feature>
<keyword evidence="2" id="KW-0472">Membrane</keyword>
<protein>
    <submittedName>
        <fullName evidence="5">Putative membrane protein YeiB</fullName>
    </submittedName>
</protein>
<sequence>MSVHQENSAPASSRGTPDPHAESSRKSRLIGVDLARGLAVLGMFIAHIGPLRFDPHAGGAAGVLATLGEGHASILFATLAGVSLALLTGGSVPHAGPDLRSDRVRIAVRAVLLFVLGMALTQLGTPMMVILSFYGLYFLLALPVLRLRPVALAVIAAAWAIASPLISFVVRMPLNTKIIGGTISFGDLTTLPEAGSAALRLVLTGAYPVLTWMPFVLAGLAIGRLDLRSTVVRTRMLGTGVGLAVLGYGGSWLALHVFGGLRALEPTLARLRPLAAKMGSSPLELVQESNFGVVPANNLANLLLSAPHSGTPFEIVGSAGCAIAVLALCLFVGQRLRGVLAPLAAVGALALTAYTLQGVAMKFVLTDAAVPHFGEHPWLPLTGFALVTLVCCWSWRELFGRGPLEWILHGASVGGSRVLVRSRS</sequence>
<feature type="transmembrane region" description="Helical" evidence="2">
    <location>
        <begin position="237"/>
        <end position="258"/>
    </location>
</feature>
<evidence type="ECO:0000256" key="2">
    <source>
        <dbReference type="SAM" id="Phobius"/>
    </source>
</evidence>
<feature type="transmembrane region" description="Helical" evidence="2">
    <location>
        <begin position="313"/>
        <end position="332"/>
    </location>
</feature>
<dbReference type="Pfam" id="PF07786">
    <property type="entry name" value="HGSNAT_cat"/>
    <property type="match status" value="1"/>
</dbReference>
<feature type="domain" description="Heparan-alpha-glucosaminide N-acetyltransferase catalytic" evidence="4">
    <location>
        <begin position="28"/>
        <end position="231"/>
    </location>
</feature>
<keyword evidence="2" id="KW-0812">Transmembrane</keyword>
<dbReference type="InterPro" id="IPR007349">
    <property type="entry name" value="DUF418"/>
</dbReference>
<feature type="transmembrane region" description="Helical" evidence="2">
    <location>
        <begin position="205"/>
        <end position="225"/>
    </location>
</feature>
<evidence type="ECO:0000313" key="5">
    <source>
        <dbReference type="EMBL" id="MBA8825527.1"/>
    </source>
</evidence>
<dbReference type="Pfam" id="PF04235">
    <property type="entry name" value="DUF418"/>
    <property type="match status" value="1"/>
</dbReference>
<feature type="transmembrane region" description="Helical" evidence="2">
    <location>
        <begin position="104"/>
        <end position="121"/>
    </location>
</feature>
<reference evidence="5 6" key="1">
    <citation type="submission" date="2020-07" db="EMBL/GenBank/DDBJ databases">
        <title>Sequencing the genomes of 1000 actinobacteria strains.</title>
        <authorList>
            <person name="Klenk H.-P."/>
        </authorList>
    </citation>
    <scope>NUCLEOTIDE SEQUENCE [LARGE SCALE GENOMIC DNA]</scope>
    <source>
        <strain evidence="5 6">DSM 45975</strain>
    </source>
</reference>
<feature type="region of interest" description="Disordered" evidence="1">
    <location>
        <begin position="1"/>
        <end position="26"/>
    </location>
</feature>
<feature type="transmembrane region" description="Helical" evidence="2">
    <location>
        <begin position="377"/>
        <end position="395"/>
    </location>
</feature>
<keyword evidence="2" id="KW-1133">Transmembrane helix</keyword>
<feature type="compositionally biased region" description="Polar residues" evidence="1">
    <location>
        <begin position="1"/>
        <end position="15"/>
    </location>
</feature>
<feature type="transmembrane region" description="Helical" evidence="2">
    <location>
        <begin position="127"/>
        <end position="145"/>
    </location>
</feature>
<dbReference type="Proteomes" id="UP000569329">
    <property type="component" value="Unassembled WGS sequence"/>
</dbReference>
<dbReference type="AlphaFoldDB" id="A0A839E1A1"/>
<feature type="domain" description="DUF418" evidence="3">
    <location>
        <begin position="308"/>
        <end position="411"/>
    </location>
</feature>
<organism evidence="5 6">
    <name type="scientific">Halosaccharopolyspora lacisalsi</name>
    <dbReference type="NCBI Taxonomy" id="1000566"/>
    <lineage>
        <taxon>Bacteria</taxon>
        <taxon>Bacillati</taxon>
        <taxon>Actinomycetota</taxon>
        <taxon>Actinomycetes</taxon>
        <taxon>Pseudonocardiales</taxon>
        <taxon>Pseudonocardiaceae</taxon>
        <taxon>Halosaccharopolyspora</taxon>
    </lineage>
</organism>